<dbReference type="EMBL" id="GL636486">
    <property type="protein sequence ID" value="EFW23235.1"/>
    <property type="molecule type" value="Genomic_DNA"/>
</dbReference>
<gene>
    <name evidence="2" type="ORF">CPSG_01135</name>
</gene>
<dbReference type="VEuPathDB" id="FungiDB:CPSG_01135"/>
<dbReference type="AlphaFoldDB" id="E9CRF8"/>
<proteinExistence type="predicted"/>
<protein>
    <submittedName>
        <fullName evidence="2">Predicted protein</fullName>
    </submittedName>
</protein>
<organism evidence="3">
    <name type="scientific">Coccidioides posadasii (strain RMSCC 757 / Silveira)</name>
    <name type="common">Valley fever fungus</name>
    <dbReference type="NCBI Taxonomy" id="443226"/>
    <lineage>
        <taxon>Eukaryota</taxon>
        <taxon>Fungi</taxon>
        <taxon>Dikarya</taxon>
        <taxon>Ascomycota</taxon>
        <taxon>Pezizomycotina</taxon>
        <taxon>Eurotiomycetes</taxon>
        <taxon>Eurotiomycetidae</taxon>
        <taxon>Onygenales</taxon>
        <taxon>Onygenaceae</taxon>
        <taxon>Coccidioides</taxon>
    </lineage>
</organism>
<evidence type="ECO:0000256" key="1">
    <source>
        <dbReference type="SAM" id="MobiDB-lite"/>
    </source>
</evidence>
<keyword evidence="3" id="KW-1185">Reference proteome</keyword>
<dbReference type="Proteomes" id="UP000002497">
    <property type="component" value="Unassembled WGS sequence"/>
</dbReference>
<feature type="region of interest" description="Disordered" evidence="1">
    <location>
        <begin position="263"/>
        <end position="294"/>
    </location>
</feature>
<accession>E9CRF8</accession>
<reference evidence="3" key="2">
    <citation type="submission" date="2010-03" db="EMBL/GenBank/DDBJ databases">
        <title>The genome sequence of Coccidioides posadasii strain Silveira.</title>
        <authorList>
            <consortium name="The Broad Institute Genome Sequencing Center for Infectious Disease"/>
            <person name="Neafsey D."/>
            <person name="Orbach M."/>
            <person name="Henn M.R."/>
            <person name="Cole G.T."/>
            <person name="Galgiani J."/>
            <person name="Gardner M.J."/>
            <person name="Kirkland T.N."/>
            <person name="Taylor J.W."/>
            <person name="Young S.K."/>
            <person name="Zeng Q."/>
            <person name="Koehrsen M."/>
            <person name="Alvarado L."/>
            <person name="Berlin A."/>
            <person name="Borenstein D."/>
            <person name="Chapman S.B."/>
            <person name="Chen Z."/>
            <person name="Engels R."/>
            <person name="Freedman E."/>
            <person name="Gellesch M."/>
            <person name="Goldberg J."/>
            <person name="Griggs A."/>
            <person name="Gujja S."/>
            <person name="Heilman E."/>
            <person name="Heiman D."/>
            <person name="Howarth C."/>
            <person name="Jen D."/>
            <person name="Larson L."/>
            <person name="Mehta T."/>
            <person name="Neiman D."/>
            <person name="Park D."/>
            <person name="Pearson M."/>
            <person name="Richards J."/>
            <person name="Roberts A."/>
            <person name="Saif S."/>
            <person name="Shea T."/>
            <person name="Shenoy N."/>
            <person name="Sisk P."/>
            <person name="Stolte C."/>
            <person name="Sykes S."/>
            <person name="Walk T."/>
            <person name="White J."/>
            <person name="Yandava C."/>
            <person name="Haas B."/>
            <person name="Nusbaum C."/>
            <person name="Birren B."/>
        </authorList>
    </citation>
    <scope>NUCLEOTIDE SEQUENCE [LARGE SCALE GENOMIC DNA]</scope>
    <source>
        <strain evidence="3">RMSCC 757 / Silveira</strain>
    </source>
</reference>
<name>E9CRF8_COCPS</name>
<reference evidence="3" key="1">
    <citation type="journal article" date="2010" name="Genome Res.">
        <title>Population genomic sequencing of Coccidioides fungi reveals recent hybridization and transposon control.</title>
        <authorList>
            <person name="Neafsey D.E."/>
            <person name="Barker B.M."/>
            <person name="Sharpton T.J."/>
            <person name="Stajich J.E."/>
            <person name="Park D.J."/>
            <person name="Whiston E."/>
            <person name="Hung C.-Y."/>
            <person name="McMahan C."/>
            <person name="White J."/>
            <person name="Sykes S."/>
            <person name="Heiman D."/>
            <person name="Young S."/>
            <person name="Zeng Q."/>
            <person name="Abouelleil A."/>
            <person name="Aftuck L."/>
            <person name="Bessette D."/>
            <person name="Brown A."/>
            <person name="FitzGerald M."/>
            <person name="Lui A."/>
            <person name="Macdonald J.P."/>
            <person name="Priest M."/>
            <person name="Orbach M.J."/>
            <person name="Galgiani J.N."/>
            <person name="Kirkland T.N."/>
            <person name="Cole G.T."/>
            <person name="Birren B.W."/>
            <person name="Henn M.R."/>
            <person name="Taylor J.W."/>
            <person name="Rounsley S.D."/>
        </authorList>
    </citation>
    <scope>NUCLEOTIDE SEQUENCE [LARGE SCALE GENOMIC DNA]</scope>
    <source>
        <strain evidence="3">RMSCC 757 / Silveira</strain>
    </source>
</reference>
<dbReference type="HOGENOM" id="CLU_946672_0_0_1"/>
<feature type="region of interest" description="Disordered" evidence="1">
    <location>
        <begin position="16"/>
        <end position="37"/>
    </location>
</feature>
<sequence>MSSGRCCGEDLIGQDFGADEQGGRPSVSNLVGSLGKPETRRGDLRYFWCVNDRFLRGEVVMHNACLVRKTNLPEMTALEKMTASFPLGGPSAISKPGPMLPNCNSGRYYSLFKLFSPFWPHLGSIRMRNMGWLFNKAWPWPSAYSTCHQRCHGKIPEASVFEYWYERRNAETGSGILQVGILLRLQRPSLVTQPGGGPCCGVDSCSSAEPWNAQSQTESSLEATNAVGACGALGATFLSHRFPGTAGGTPEVEVVEKRQIMGLDPAETGADRQPGRQRLSLAKDAPPRTELGRV</sequence>
<dbReference type="VEuPathDB" id="FungiDB:D8B26_006737"/>
<feature type="compositionally biased region" description="Basic and acidic residues" evidence="1">
    <location>
        <begin position="285"/>
        <end position="294"/>
    </location>
</feature>
<evidence type="ECO:0000313" key="2">
    <source>
        <dbReference type="EMBL" id="EFW23235.1"/>
    </source>
</evidence>
<evidence type="ECO:0000313" key="3">
    <source>
        <dbReference type="Proteomes" id="UP000002497"/>
    </source>
</evidence>